<dbReference type="Proteomes" id="UP000287746">
    <property type="component" value="Unassembled WGS sequence"/>
</dbReference>
<dbReference type="GO" id="GO:0003677">
    <property type="term" value="F:DNA binding"/>
    <property type="evidence" value="ECO:0007669"/>
    <property type="project" value="UniProtKB-KW"/>
</dbReference>
<gene>
    <name evidence="6" type="ORF">DAH66_20530</name>
</gene>
<dbReference type="Pfam" id="PF07729">
    <property type="entry name" value="FCD"/>
    <property type="match status" value="1"/>
</dbReference>
<dbReference type="Pfam" id="PF00392">
    <property type="entry name" value="GntR"/>
    <property type="match status" value="1"/>
</dbReference>
<dbReference type="Gene3D" id="1.10.10.10">
    <property type="entry name" value="Winged helix-like DNA-binding domain superfamily/Winged helix DNA-binding domain"/>
    <property type="match status" value="1"/>
</dbReference>
<keyword evidence="1" id="KW-0805">Transcription regulation</keyword>
<evidence type="ECO:0000256" key="3">
    <source>
        <dbReference type="ARBA" id="ARBA00023163"/>
    </source>
</evidence>
<dbReference type="SUPFAM" id="SSF48008">
    <property type="entry name" value="GntR ligand-binding domain-like"/>
    <property type="match status" value="1"/>
</dbReference>
<accession>A0A430FYF2</accession>
<evidence type="ECO:0000256" key="2">
    <source>
        <dbReference type="ARBA" id="ARBA00023125"/>
    </source>
</evidence>
<evidence type="ECO:0000256" key="4">
    <source>
        <dbReference type="SAM" id="MobiDB-lite"/>
    </source>
</evidence>
<dbReference type="PANTHER" id="PTHR43537:SF44">
    <property type="entry name" value="GNTR FAMILY REGULATORY PROTEIN"/>
    <property type="match status" value="1"/>
</dbReference>
<organism evidence="6 7">
    <name type="scientific">Sphingomonas koreensis</name>
    <dbReference type="NCBI Taxonomy" id="93064"/>
    <lineage>
        <taxon>Bacteria</taxon>
        <taxon>Pseudomonadati</taxon>
        <taxon>Pseudomonadota</taxon>
        <taxon>Alphaproteobacteria</taxon>
        <taxon>Sphingomonadales</taxon>
        <taxon>Sphingomonadaceae</taxon>
        <taxon>Sphingomonas</taxon>
    </lineage>
</organism>
<keyword evidence="2" id="KW-0238">DNA-binding</keyword>
<proteinExistence type="predicted"/>
<evidence type="ECO:0000313" key="7">
    <source>
        <dbReference type="Proteomes" id="UP000287746"/>
    </source>
</evidence>
<protein>
    <submittedName>
        <fullName evidence="6">FadR family transcriptional regulator</fullName>
    </submittedName>
</protein>
<sequence length="258" mass="28184">MASSPISGPSQPVSGDGNARPMATKAASLADDLVQRFEQQIERGEMPPGSRFPTEKAITESFGVSRTVVREAYSRLAARGLLISRRGSGAYVAEGAQYRAFQVTPDEVSEIDDVLRLLEMRMGFEMEMAALAAERRTDADLAEIRKALATMDSSTDVDGSVAADAAFHAAIARATGNDYFLRFTQFLGVRLVPSRKLYLQGSDPKKHQRYARTINRDHEAIYAAIEAGDANAARRAARQHMVKSVKRYEKLKAAGKAV</sequence>
<dbReference type="PRINTS" id="PR00035">
    <property type="entry name" value="HTHGNTR"/>
</dbReference>
<feature type="domain" description="HTH gntR-type" evidence="5">
    <location>
        <begin position="27"/>
        <end position="95"/>
    </location>
</feature>
<dbReference type="InterPro" id="IPR000524">
    <property type="entry name" value="Tscrpt_reg_HTH_GntR"/>
</dbReference>
<dbReference type="EMBL" id="QQYZ01000031">
    <property type="protein sequence ID" value="RSY77506.1"/>
    <property type="molecule type" value="Genomic_DNA"/>
</dbReference>
<dbReference type="PROSITE" id="PS50949">
    <property type="entry name" value="HTH_GNTR"/>
    <property type="match status" value="1"/>
</dbReference>
<reference evidence="6 7" key="1">
    <citation type="submission" date="2018-07" db="EMBL/GenBank/DDBJ databases">
        <title>Genomic and Epidemiologic Investigation of an Indolent Hospital Outbreak.</title>
        <authorList>
            <person name="Johnson R.C."/>
            <person name="Deming C."/>
            <person name="Conlan S."/>
            <person name="Zellmer C.J."/>
            <person name="Michelin A.V."/>
            <person name="Lee-Lin S."/>
            <person name="Thomas P.J."/>
            <person name="Park M."/>
            <person name="Weingarten R.A."/>
            <person name="Less J."/>
            <person name="Dekker J.P."/>
            <person name="Frank K.M."/>
            <person name="Musser K.A."/>
            <person name="Mcquiston J.R."/>
            <person name="Henderson D.K."/>
            <person name="Lau A.F."/>
            <person name="Palmore T.N."/>
            <person name="Segre J.A."/>
        </authorList>
    </citation>
    <scope>NUCLEOTIDE SEQUENCE [LARGE SCALE GENOMIC DNA]</scope>
    <source>
        <strain evidence="6 7">SK-CDC1_0717</strain>
    </source>
</reference>
<keyword evidence="3" id="KW-0804">Transcription</keyword>
<dbReference type="InterPro" id="IPR008920">
    <property type="entry name" value="TF_FadR/GntR_C"/>
</dbReference>
<dbReference type="InterPro" id="IPR036390">
    <property type="entry name" value="WH_DNA-bd_sf"/>
</dbReference>
<comment type="caution">
    <text evidence="6">The sequence shown here is derived from an EMBL/GenBank/DDBJ whole genome shotgun (WGS) entry which is preliminary data.</text>
</comment>
<dbReference type="InterPro" id="IPR011711">
    <property type="entry name" value="GntR_C"/>
</dbReference>
<dbReference type="PANTHER" id="PTHR43537">
    <property type="entry name" value="TRANSCRIPTIONAL REGULATOR, GNTR FAMILY"/>
    <property type="match status" value="1"/>
</dbReference>
<evidence type="ECO:0000256" key="1">
    <source>
        <dbReference type="ARBA" id="ARBA00023015"/>
    </source>
</evidence>
<dbReference type="GO" id="GO:0003700">
    <property type="term" value="F:DNA-binding transcription factor activity"/>
    <property type="evidence" value="ECO:0007669"/>
    <property type="project" value="InterPro"/>
</dbReference>
<name>A0A430FYF2_9SPHN</name>
<dbReference type="InterPro" id="IPR036388">
    <property type="entry name" value="WH-like_DNA-bd_sf"/>
</dbReference>
<feature type="compositionally biased region" description="Polar residues" evidence="4">
    <location>
        <begin position="1"/>
        <end position="13"/>
    </location>
</feature>
<dbReference type="SMART" id="SM00345">
    <property type="entry name" value="HTH_GNTR"/>
    <property type="match status" value="1"/>
</dbReference>
<feature type="region of interest" description="Disordered" evidence="4">
    <location>
        <begin position="1"/>
        <end position="25"/>
    </location>
</feature>
<dbReference type="AlphaFoldDB" id="A0A430FYF2"/>
<dbReference type="SUPFAM" id="SSF46785">
    <property type="entry name" value="Winged helix' DNA-binding domain"/>
    <property type="match status" value="1"/>
</dbReference>
<dbReference type="SMART" id="SM00895">
    <property type="entry name" value="FCD"/>
    <property type="match status" value="1"/>
</dbReference>
<evidence type="ECO:0000259" key="5">
    <source>
        <dbReference type="PROSITE" id="PS50949"/>
    </source>
</evidence>
<dbReference type="CDD" id="cd07377">
    <property type="entry name" value="WHTH_GntR"/>
    <property type="match status" value="1"/>
</dbReference>
<dbReference type="Gene3D" id="1.20.120.530">
    <property type="entry name" value="GntR ligand-binding domain-like"/>
    <property type="match status" value="1"/>
</dbReference>
<evidence type="ECO:0000313" key="6">
    <source>
        <dbReference type="EMBL" id="RSY77506.1"/>
    </source>
</evidence>